<feature type="transmembrane region" description="Helical" evidence="1">
    <location>
        <begin position="314"/>
        <end position="333"/>
    </location>
</feature>
<keyword evidence="1" id="KW-1133">Transmembrane helix</keyword>
<feature type="transmembrane region" description="Helical" evidence="1">
    <location>
        <begin position="121"/>
        <end position="141"/>
    </location>
</feature>
<organism evidence="2 3">
    <name type="scientific">Dimorphilus gyrociliatus</name>
    <dbReference type="NCBI Taxonomy" id="2664684"/>
    <lineage>
        <taxon>Eukaryota</taxon>
        <taxon>Metazoa</taxon>
        <taxon>Spiralia</taxon>
        <taxon>Lophotrochozoa</taxon>
        <taxon>Annelida</taxon>
        <taxon>Polychaeta</taxon>
        <taxon>Polychaeta incertae sedis</taxon>
        <taxon>Dinophilidae</taxon>
        <taxon>Dimorphilus</taxon>
    </lineage>
</organism>
<feature type="transmembrane region" description="Helical" evidence="1">
    <location>
        <begin position="288"/>
        <end position="308"/>
    </location>
</feature>
<keyword evidence="3" id="KW-1185">Reference proteome</keyword>
<feature type="transmembrane region" description="Helical" evidence="1">
    <location>
        <begin position="258"/>
        <end position="276"/>
    </location>
</feature>
<protein>
    <submittedName>
        <fullName evidence="2">DgyrCDS9796</fullName>
    </submittedName>
</protein>
<dbReference type="InterPro" id="IPR050327">
    <property type="entry name" value="Proton-linked_MCT"/>
</dbReference>
<keyword evidence="1" id="KW-0472">Membrane</keyword>
<accession>A0A7I8VY21</accession>
<proteinExistence type="predicted"/>
<reference evidence="2 3" key="1">
    <citation type="submission" date="2020-08" db="EMBL/GenBank/DDBJ databases">
        <authorList>
            <person name="Hejnol A."/>
        </authorList>
    </citation>
    <scope>NUCLEOTIDE SEQUENCE [LARGE SCALE GENOMIC DNA]</scope>
</reference>
<evidence type="ECO:0000256" key="1">
    <source>
        <dbReference type="SAM" id="Phobius"/>
    </source>
</evidence>
<name>A0A7I8VY21_9ANNE</name>
<comment type="caution">
    <text evidence="2">The sequence shown here is derived from an EMBL/GenBank/DDBJ whole genome shotgun (WGS) entry which is preliminary data.</text>
</comment>
<evidence type="ECO:0000313" key="2">
    <source>
        <dbReference type="EMBL" id="CAD5121265.1"/>
    </source>
</evidence>
<dbReference type="InterPro" id="IPR011701">
    <property type="entry name" value="MFS"/>
</dbReference>
<dbReference type="Proteomes" id="UP000549394">
    <property type="component" value="Unassembled WGS sequence"/>
</dbReference>
<dbReference type="SUPFAM" id="SSF103473">
    <property type="entry name" value="MFS general substrate transporter"/>
    <property type="match status" value="1"/>
</dbReference>
<evidence type="ECO:0000313" key="3">
    <source>
        <dbReference type="Proteomes" id="UP000549394"/>
    </source>
</evidence>
<feature type="transmembrane region" description="Helical" evidence="1">
    <location>
        <begin position="345"/>
        <end position="367"/>
    </location>
</feature>
<dbReference type="PANTHER" id="PTHR11360:SF172">
    <property type="entry name" value="MAJOR FACILITATOR SUPERFAMILY (MFS) PROFILE DOMAIN-CONTAINING PROTEIN"/>
    <property type="match status" value="1"/>
</dbReference>
<dbReference type="AlphaFoldDB" id="A0A7I8VY21"/>
<dbReference type="Gene3D" id="1.20.1250.20">
    <property type="entry name" value="MFS general substrate transporter like domains"/>
    <property type="match status" value="2"/>
</dbReference>
<dbReference type="GO" id="GO:0008028">
    <property type="term" value="F:monocarboxylic acid transmembrane transporter activity"/>
    <property type="evidence" value="ECO:0007669"/>
    <property type="project" value="TreeGrafter"/>
</dbReference>
<dbReference type="Pfam" id="PF07690">
    <property type="entry name" value="MFS_1"/>
    <property type="match status" value="1"/>
</dbReference>
<feature type="transmembrane region" description="Helical" evidence="1">
    <location>
        <begin position="97"/>
        <end position="115"/>
    </location>
</feature>
<feature type="transmembrane region" description="Helical" evidence="1">
    <location>
        <begin position="29"/>
        <end position="49"/>
    </location>
</feature>
<sequence>MHMETLNIVEKSVKDVEGENKLGIKYHDWIICTCSIIQFVITMGLLFSYSEILIFINEDFKTSMALLDFIGSLATAWPMLLAPVAFWVDDKIGTPKTLLVGLTVSTIGCIGSIFVPNAGVLLLTHGIIFGIGATFLLNPQYSALNRYFPYSHPRNVLATSIVTCAYPIVGWRWTFLVLAVILVTVVLLTTIPFMNRFFCLEAYEEIKEEDEIEFALRTKVILGGIWLFASITKSMAYYTPSMILVKHMTTLGISQLKASRGMILTAVFELITRFVTSALGDRAKGRFIPIYAFCCAFLCIITGLWSLVTTFAGTMVFGAVSGVAGGPILAALHSTSREVLNGKHLTAMFSIVRSGIGIGILLGPTLAGLLSFTNRRRYKCEN</sequence>
<dbReference type="EMBL" id="CAJFCJ010000014">
    <property type="protein sequence ID" value="CAD5121265.1"/>
    <property type="molecule type" value="Genomic_DNA"/>
</dbReference>
<dbReference type="PANTHER" id="PTHR11360">
    <property type="entry name" value="MONOCARBOXYLATE TRANSPORTER"/>
    <property type="match status" value="1"/>
</dbReference>
<gene>
    <name evidence="2" type="ORF">DGYR_LOCUS9247</name>
</gene>
<feature type="transmembrane region" description="Helical" evidence="1">
    <location>
        <begin position="175"/>
        <end position="199"/>
    </location>
</feature>
<feature type="transmembrane region" description="Helical" evidence="1">
    <location>
        <begin position="220"/>
        <end position="238"/>
    </location>
</feature>
<feature type="transmembrane region" description="Helical" evidence="1">
    <location>
        <begin position="69"/>
        <end position="88"/>
    </location>
</feature>
<dbReference type="InterPro" id="IPR036259">
    <property type="entry name" value="MFS_trans_sf"/>
</dbReference>
<keyword evidence="1" id="KW-0812">Transmembrane</keyword>
<dbReference type="OrthoDB" id="6499973at2759"/>